<organism evidence="1 2">
    <name type="scientific">Xylanibacter ruminicola</name>
    <name type="common">Prevotella ruminicola</name>
    <dbReference type="NCBI Taxonomy" id="839"/>
    <lineage>
        <taxon>Bacteria</taxon>
        <taxon>Pseudomonadati</taxon>
        <taxon>Bacteroidota</taxon>
        <taxon>Bacteroidia</taxon>
        <taxon>Bacteroidales</taxon>
        <taxon>Prevotellaceae</taxon>
        <taxon>Xylanibacter</taxon>
    </lineage>
</organism>
<sequence length="395" mass="46982">MHYTTDEIEISQRWGALAAGCGDAPKYLTELKNNISLVREIASEYCTLTIKDKNTRVYFVAYFTRLLKKVNGMLPGYIEDLKQSQCIEAFCISTGQYRKEEFWQWCDWICSDMEGQKIYEYLKQNVDRLKALLLETEIATIQCKPELYEKFFFNEELQYTNDGVRKKFEKWMYDNMAPDIEKFRELQALVVADALKQGVMDYAPDPSYREIEEVKVDYLKKLLPWDYDMSGDFTKSCARWRKFFHWEDTILVINYKKYGKYIQSHYYDFNDTQLQAIFELDMMLHLIHKEMQKLMATELPSENVVINHKPDEEPFKFIHPSICGEEVWLIHDEVKRLVTHHGIQEICQYLYQMAKDKRILLPQMPSAAYAELVRMGMPTTAGFSEKYFKNHYRII</sequence>
<name>A0A928GGH2_XYLRU</name>
<evidence type="ECO:0000313" key="2">
    <source>
        <dbReference type="Proteomes" id="UP000763088"/>
    </source>
</evidence>
<evidence type="ECO:0000313" key="1">
    <source>
        <dbReference type="EMBL" id="MBE6266012.1"/>
    </source>
</evidence>
<proteinExistence type="predicted"/>
<reference evidence="1" key="1">
    <citation type="submission" date="2019-04" db="EMBL/GenBank/DDBJ databases">
        <title>Evolution of Biomass-Degrading Anaerobic Consortia Revealed by Metagenomics.</title>
        <authorList>
            <person name="Peng X."/>
        </authorList>
    </citation>
    <scope>NUCLEOTIDE SEQUENCE</scope>
    <source>
        <strain evidence="1">SIG141</strain>
    </source>
</reference>
<comment type="caution">
    <text evidence="1">The sequence shown here is derived from an EMBL/GenBank/DDBJ whole genome shotgun (WGS) entry which is preliminary data.</text>
</comment>
<accession>A0A928GGH2</accession>
<dbReference type="EMBL" id="SUYD01000006">
    <property type="protein sequence ID" value="MBE6266012.1"/>
    <property type="molecule type" value="Genomic_DNA"/>
</dbReference>
<dbReference type="Proteomes" id="UP000763088">
    <property type="component" value="Unassembled WGS sequence"/>
</dbReference>
<dbReference type="AlphaFoldDB" id="A0A928GGH2"/>
<gene>
    <name evidence="1" type="ORF">E7102_06045</name>
</gene>
<protein>
    <submittedName>
        <fullName evidence="1">Uncharacterized protein</fullName>
    </submittedName>
</protein>